<comment type="caution">
    <text evidence="1">The sequence shown here is derived from an EMBL/GenBank/DDBJ whole genome shotgun (WGS) entry which is preliminary data.</text>
</comment>
<dbReference type="AlphaFoldDB" id="A0A9N8D649"/>
<name>A0A9N8D649_9STRA</name>
<proteinExistence type="predicted"/>
<gene>
    <name evidence="1" type="ORF">SEMRO_14_G010610.1</name>
</gene>
<accession>A0A9N8D649</accession>
<reference evidence="1" key="1">
    <citation type="submission" date="2020-06" db="EMBL/GenBank/DDBJ databases">
        <authorList>
            <consortium name="Plant Systems Biology data submission"/>
        </authorList>
    </citation>
    <scope>NUCLEOTIDE SEQUENCE</scope>
    <source>
        <strain evidence="1">D6</strain>
    </source>
</reference>
<dbReference type="EMBL" id="CAICTM010000014">
    <property type="protein sequence ID" value="CAB9497107.1"/>
    <property type="molecule type" value="Genomic_DNA"/>
</dbReference>
<sequence>MLLQPWLGTEEATTLPNPLPQRALIAFPHPACNSSEGSMDLRKPVPVEERFQGKPRSPEKVMDKSRQIKKVDGVPGVGTDDTESIDQTFAAGIKKKIMLLEIDCWNVETGEDAPYLGQVAVLRNPQTGTRKFVTCKRNMTTDENDKGEIEECHSPHKCVLANGRSAQIILPNTGRKKMPGDAISLRKGIVWSNGFDISLGPAIDLQTGTENWPNDPVRSRRLNELISQLGSFDLVDEKFLYEEDLKIGIVTYKPGAGEEDFSEVGGLEEGIPIWYSWANAVKGFIATKIGVVLGEKDDLMIYTGSITEVGNDHIEYNVNTFKGCSGAVVIVMDRSHPDFGKAMAIHAGYQPALGTNLGFKLAGNFDRP</sequence>
<protein>
    <submittedName>
        <fullName evidence="1">Uncharacterized protein</fullName>
    </submittedName>
</protein>
<organism evidence="1 2">
    <name type="scientific">Seminavis robusta</name>
    <dbReference type="NCBI Taxonomy" id="568900"/>
    <lineage>
        <taxon>Eukaryota</taxon>
        <taxon>Sar</taxon>
        <taxon>Stramenopiles</taxon>
        <taxon>Ochrophyta</taxon>
        <taxon>Bacillariophyta</taxon>
        <taxon>Bacillariophyceae</taxon>
        <taxon>Bacillariophycidae</taxon>
        <taxon>Naviculales</taxon>
        <taxon>Naviculaceae</taxon>
        <taxon>Seminavis</taxon>
    </lineage>
</organism>
<evidence type="ECO:0000313" key="2">
    <source>
        <dbReference type="Proteomes" id="UP001153069"/>
    </source>
</evidence>
<evidence type="ECO:0000313" key="1">
    <source>
        <dbReference type="EMBL" id="CAB9497107.1"/>
    </source>
</evidence>
<keyword evidence="2" id="KW-1185">Reference proteome</keyword>
<dbReference type="Proteomes" id="UP001153069">
    <property type="component" value="Unassembled WGS sequence"/>
</dbReference>